<accession>A0A0A9CPP9</accession>
<dbReference type="EMBL" id="GBRH01219596">
    <property type="protein sequence ID" value="JAD78299.1"/>
    <property type="molecule type" value="Transcribed_RNA"/>
</dbReference>
<proteinExistence type="predicted"/>
<protein>
    <submittedName>
        <fullName evidence="1">Uncharacterized protein</fullName>
    </submittedName>
</protein>
<dbReference type="AlphaFoldDB" id="A0A0A9CPP9"/>
<evidence type="ECO:0000313" key="1">
    <source>
        <dbReference type="EMBL" id="JAD78299.1"/>
    </source>
</evidence>
<reference evidence="1" key="2">
    <citation type="journal article" date="2015" name="Data Brief">
        <title>Shoot transcriptome of the giant reed, Arundo donax.</title>
        <authorList>
            <person name="Barrero R.A."/>
            <person name="Guerrero F.D."/>
            <person name="Moolhuijzen P."/>
            <person name="Goolsby J.A."/>
            <person name="Tidwell J."/>
            <person name="Bellgard S.E."/>
            <person name="Bellgard M.I."/>
        </authorList>
    </citation>
    <scope>NUCLEOTIDE SEQUENCE</scope>
    <source>
        <tissue evidence="1">Shoot tissue taken approximately 20 cm above the soil surface</tissue>
    </source>
</reference>
<organism evidence="1">
    <name type="scientific">Arundo donax</name>
    <name type="common">Giant reed</name>
    <name type="synonym">Donax arundinaceus</name>
    <dbReference type="NCBI Taxonomy" id="35708"/>
    <lineage>
        <taxon>Eukaryota</taxon>
        <taxon>Viridiplantae</taxon>
        <taxon>Streptophyta</taxon>
        <taxon>Embryophyta</taxon>
        <taxon>Tracheophyta</taxon>
        <taxon>Spermatophyta</taxon>
        <taxon>Magnoliopsida</taxon>
        <taxon>Liliopsida</taxon>
        <taxon>Poales</taxon>
        <taxon>Poaceae</taxon>
        <taxon>PACMAD clade</taxon>
        <taxon>Arundinoideae</taxon>
        <taxon>Arundineae</taxon>
        <taxon>Arundo</taxon>
    </lineage>
</organism>
<reference evidence="1" key="1">
    <citation type="submission" date="2014-09" db="EMBL/GenBank/DDBJ databases">
        <authorList>
            <person name="Magalhaes I.L.F."/>
            <person name="Oliveira U."/>
            <person name="Santos F.R."/>
            <person name="Vidigal T.H.D.A."/>
            <person name="Brescovit A.D."/>
            <person name="Santos A.J."/>
        </authorList>
    </citation>
    <scope>NUCLEOTIDE SEQUENCE</scope>
    <source>
        <tissue evidence="1">Shoot tissue taken approximately 20 cm above the soil surface</tissue>
    </source>
</reference>
<sequence length="75" mass="8291">MEEVAATSPLGLAPNRALGFLGDSRRRLQLRGWRTKLLRAPGAPRRRRPLSLRSLRSCVSSSPRLGSLKDKIIIG</sequence>
<name>A0A0A9CPP9_ARUDO</name>